<dbReference type="GO" id="GO:0015074">
    <property type="term" value="P:DNA integration"/>
    <property type="evidence" value="ECO:0007669"/>
    <property type="project" value="InterPro"/>
</dbReference>
<proteinExistence type="predicted"/>
<dbReference type="SUPFAM" id="SSF53098">
    <property type="entry name" value="Ribonuclease H-like"/>
    <property type="match status" value="1"/>
</dbReference>
<dbReference type="PROSITE" id="PS50994">
    <property type="entry name" value="INTEGRASE"/>
    <property type="match status" value="1"/>
</dbReference>
<name>A0AAP7A5Y5_PAEAL</name>
<evidence type="ECO:0000259" key="1">
    <source>
        <dbReference type="PROSITE" id="PS50994"/>
    </source>
</evidence>
<feature type="domain" description="Integrase catalytic" evidence="1">
    <location>
        <begin position="287"/>
        <end position="494"/>
    </location>
</feature>
<evidence type="ECO:0000313" key="3">
    <source>
        <dbReference type="Proteomes" id="UP000552038"/>
    </source>
</evidence>
<dbReference type="Proteomes" id="UP000552038">
    <property type="component" value="Unassembled WGS sequence"/>
</dbReference>
<comment type="caution">
    <text evidence="2">The sequence shown here is derived from an EMBL/GenBank/DDBJ whole genome shotgun (WGS) entry which is preliminary data.</text>
</comment>
<dbReference type="AlphaFoldDB" id="A0AAP7A5Y5"/>
<dbReference type="Pfam" id="PF09299">
    <property type="entry name" value="Mu-transpos_C"/>
    <property type="match status" value="1"/>
</dbReference>
<protein>
    <submittedName>
        <fullName evidence="2">DDE-type integrase/transposase/recombinase</fullName>
    </submittedName>
</protein>
<accession>A0AAP7A5Y5</accession>
<sequence>MSLFINDLLEYRDANSKLVDCERVLWLNKSDDCAVMISIIKKNGLPEFKFISELKQGMMDGTVIKRESDPYSSFMIPDEKLTPKEIQVRDDSWNAIKDIVELEPNIFEPKERYQIIKSEMKKTGKGKKFYYKYLRFYWTGGKMVNALLPRFRKCGGKGKKKNPTQKMGRPRNTSISIDPKLKGVVINEGTRKIFDKVIREVYLKVNRRDSVSFTYIEMLKKYYQIGIVKKGGYEIPIIPSGHEVPSITQLRYHIRNYYSKRKQLIAREGEVTFNRDFRPLLGSETRKATGPGQIFEIDATIADVYLISSDDSNIIIGRPVVYIAVDVYSHMVVGLYVGFEGPSWLGMMMAIENAVVNKVEFCRQYDIEITEEEWPCYHMPECFYADRGEMESKNADSLCNALGIKIKNAPPYRADLKGIVEQQFRTLNVTLQPWTPGAVKKEYQKRGGPDYVLDAKLTLKEFTQMMIEMILHRNNYHLMEYYPLDKDQALDKVRPVARDLWNWGVAHNHFLKIIAPDIVRLNVLPEATVTANRGGIYFEGMYYGCEELARQGWFIKGKSLKVLIAFDRRCMDHVYVKTNNGKGFIKCDLLVKSSRFMNLSLEEVKSARYEEKLSSNLYRRTTELQEKVSLSAKLEKIAKVAIDRSIANEDSTLTKSERKSNIKGNKAIEREKLRKVQAYELGKVAEEELIEIDDTLKQIESYIPKSKLGLLAKLKREGNKQHG</sequence>
<gene>
    <name evidence="2" type="ORF">HMI46_23860</name>
</gene>
<dbReference type="GO" id="GO:0003676">
    <property type="term" value="F:nucleic acid binding"/>
    <property type="evidence" value="ECO:0007669"/>
    <property type="project" value="InterPro"/>
</dbReference>
<evidence type="ECO:0000313" key="2">
    <source>
        <dbReference type="EMBL" id="NOJ73558.1"/>
    </source>
</evidence>
<dbReference type="InterPro" id="IPR001584">
    <property type="entry name" value="Integrase_cat-core"/>
</dbReference>
<dbReference type="RefSeq" id="WP_171419283.1">
    <property type="nucleotide sequence ID" value="NZ_JABFOR010000049.1"/>
</dbReference>
<organism evidence="2 3">
    <name type="scientific">Paenibacillus alvei</name>
    <name type="common">Bacillus alvei</name>
    <dbReference type="NCBI Taxonomy" id="44250"/>
    <lineage>
        <taxon>Bacteria</taxon>
        <taxon>Bacillati</taxon>
        <taxon>Bacillota</taxon>
        <taxon>Bacilli</taxon>
        <taxon>Bacillales</taxon>
        <taxon>Paenibacillaceae</taxon>
        <taxon>Paenibacillus</taxon>
    </lineage>
</organism>
<reference evidence="2 3" key="1">
    <citation type="submission" date="2020-05" db="EMBL/GenBank/DDBJ databases">
        <title>Whole genome sequencing and identification of novel metabolites from Paenibacillus alvei strain JR949.</title>
        <authorList>
            <person name="Rajendhran J."/>
            <person name="Sree Pranav P."/>
            <person name="Mahalakshmi B."/>
            <person name="Karthikeyan R."/>
        </authorList>
    </citation>
    <scope>NUCLEOTIDE SEQUENCE [LARGE SCALE GENOMIC DNA]</scope>
    <source>
        <strain evidence="2 3">JR949</strain>
    </source>
</reference>
<dbReference type="Gene3D" id="3.30.420.10">
    <property type="entry name" value="Ribonuclease H-like superfamily/Ribonuclease H"/>
    <property type="match status" value="1"/>
</dbReference>
<dbReference type="InterPro" id="IPR015378">
    <property type="entry name" value="Transposase-like_Mu_C"/>
</dbReference>
<dbReference type="EMBL" id="JABFOR010000049">
    <property type="protein sequence ID" value="NOJ73558.1"/>
    <property type="molecule type" value="Genomic_DNA"/>
</dbReference>
<dbReference type="InterPro" id="IPR036397">
    <property type="entry name" value="RNaseH_sf"/>
</dbReference>
<dbReference type="InterPro" id="IPR012337">
    <property type="entry name" value="RNaseH-like_sf"/>
</dbReference>